<dbReference type="RefSeq" id="YP_009968239.1">
    <property type="nucleotide sequence ID" value="NC_051883.1"/>
</dbReference>
<dbReference type="Gene3D" id="3.10.129.10">
    <property type="entry name" value="Hotdog Thioesterase"/>
    <property type="match status" value="1"/>
</dbReference>
<dbReference type="GeneID" id="60450240"/>
<keyword evidence="1" id="KW-0934">Plastid</keyword>
<gene>
    <name evidence="1" type="primary">ycf83</name>
</gene>
<accession>A0A7G5VUH3</accession>
<organism evidence="1">
    <name type="scientific">Cyanidiococcus yangmingshanensis</name>
    <dbReference type="NCBI Taxonomy" id="2690220"/>
    <lineage>
        <taxon>Eukaryota</taxon>
        <taxon>Rhodophyta</taxon>
        <taxon>Bangiophyceae</taxon>
        <taxon>Cyanidiales</taxon>
        <taxon>Cyanidiaceae</taxon>
        <taxon>Cyanidiococcus</taxon>
    </lineage>
</organism>
<sequence>MKLLHTIEEVVYLEHTDAAGVMYFASLVAFAHRAFERLLADKGLPLRLMMQRYTLPIVHLQAEYYLPCYAGDELTISVYLQNAANRSLRLHYRILKNRKMVANLSMIHVCVSKGRTKVLPDDLLVCLGERDASEI</sequence>
<geneLocation type="chloroplast" evidence="1"/>
<protein>
    <submittedName>
        <fullName evidence="1">ORF171</fullName>
    </submittedName>
</protein>
<dbReference type="SUPFAM" id="SSF54637">
    <property type="entry name" value="Thioesterase/thiol ester dehydrase-isomerase"/>
    <property type="match status" value="1"/>
</dbReference>
<proteinExistence type="predicted"/>
<dbReference type="EMBL" id="MN431657">
    <property type="protein sequence ID" value="QMX77340.1"/>
    <property type="molecule type" value="Genomic_DNA"/>
</dbReference>
<dbReference type="AlphaFoldDB" id="A0A7G5VUH3"/>
<reference evidence="1" key="1">
    <citation type="submission" date="2019-09" db="EMBL/GenBank/DDBJ databases">
        <authorList>
            <person name="Liu S.-L."/>
            <person name="Chiang Y.-R."/>
            <person name="Fu H.-Y."/>
        </authorList>
    </citation>
    <scope>NUCLEOTIDE SEQUENCE</scope>
    <source>
        <strain evidence="1">THAL066</strain>
    </source>
</reference>
<keyword evidence="1" id="KW-0150">Chloroplast</keyword>
<evidence type="ECO:0000313" key="1">
    <source>
        <dbReference type="EMBL" id="QMX77340.1"/>
    </source>
</evidence>
<name>A0A7G5VUH3_9RHOD</name>
<dbReference type="Pfam" id="PF13279">
    <property type="entry name" value="4HBT_2"/>
    <property type="match status" value="1"/>
</dbReference>
<dbReference type="InterPro" id="IPR029069">
    <property type="entry name" value="HotDog_dom_sf"/>
</dbReference>
<dbReference type="CDD" id="cd00586">
    <property type="entry name" value="4HBT"/>
    <property type="match status" value="1"/>
</dbReference>